<dbReference type="PANTHER" id="PTHR30632:SF0">
    <property type="entry name" value="SULFATE-BINDING PROTEIN"/>
    <property type="match status" value="1"/>
</dbReference>
<sequence precursor="true">MPSKGKSSKNLLLTAVILLTAILILYKILNMDSINAKDYSRGQKTVNLTVSAAASLKDVMEEIKEIYEKENLNITLTYNFGSSGSLQKQIEQGAEVDVFISAATKQMDELEDKGLIIEDTRKGFLENKIVLIVPLESSEITDFKDLLEDNVKKIGIGEPKSVPAGQYGEEALTNLNIIDSLNSKFVYAKDVKEVLMWAETGNIDAGLVYETDAKASNKVKVVARAPEGSHRPIYYPAAVIKENKNQEAAKDFVNYLYSSKAKPIFEKYGFIFIE</sequence>
<keyword evidence="8" id="KW-1185">Reference proteome</keyword>
<name>G8LZQ0_ACECE</name>
<evidence type="ECO:0000256" key="4">
    <source>
        <dbReference type="ARBA" id="ARBA00022729"/>
    </source>
</evidence>
<feature type="binding site" evidence="5">
    <location>
        <position position="191"/>
    </location>
    <ligand>
        <name>molybdate</name>
        <dbReference type="ChEBI" id="CHEBI:36264"/>
    </ligand>
</feature>
<dbReference type="GO" id="GO:0015689">
    <property type="term" value="P:molybdate ion transport"/>
    <property type="evidence" value="ECO:0007669"/>
    <property type="project" value="InterPro"/>
</dbReference>
<evidence type="ECO:0000256" key="1">
    <source>
        <dbReference type="ARBA" id="ARBA00009175"/>
    </source>
</evidence>
<dbReference type="HOGENOM" id="CLU_065520_3_1_9"/>
<dbReference type="GO" id="GO:1901359">
    <property type="term" value="F:tungstate binding"/>
    <property type="evidence" value="ECO:0007669"/>
    <property type="project" value="UniProtKB-ARBA"/>
</dbReference>
<feature type="binding site" evidence="5">
    <location>
        <position position="83"/>
    </location>
    <ligand>
        <name>molybdate</name>
        <dbReference type="ChEBI" id="CHEBI:36264"/>
    </ligand>
</feature>
<dbReference type="GO" id="GO:0030973">
    <property type="term" value="F:molybdate ion binding"/>
    <property type="evidence" value="ECO:0007669"/>
    <property type="project" value="TreeGrafter"/>
</dbReference>
<evidence type="ECO:0000256" key="6">
    <source>
        <dbReference type="SAM" id="Phobius"/>
    </source>
</evidence>
<feature type="binding site" evidence="5">
    <location>
        <position position="164"/>
    </location>
    <ligand>
        <name>molybdate</name>
        <dbReference type="ChEBI" id="CHEBI:36264"/>
    </ligand>
</feature>
<keyword evidence="3 5" id="KW-0479">Metal-binding</keyword>
<comment type="similarity">
    <text evidence="1">Belongs to the bacterial solute-binding protein ModA family.</text>
</comment>
<evidence type="ECO:0000313" key="7">
    <source>
        <dbReference type="EMBL" id="AEV67951.1"/>
    </source>
</evidence>
<dbReference type="eggNOG" id="COG0725">
    <property type="taxonomic scope" value="Bacteria"/>
</dbReference>
<dbReference type="EMBL" id="CP003065">
    <property type="protein sequence ID" value="AEV67951.1"/>
    <property type="molecule type" value="Genomic_DNA"/>
</dbReference>
<keyword evidence="6" id="KW-0812">Transmembrane</keyword>
<protein>
    <submittedName>
        <fullName evidence="7">Molybdenum ABC transporter, periplasmic molybdate-binding protein</fullName>
    </submittedName>
</protein>
<dbReference type="GO" id="GO:0046872">
    <property type="term" value="F:metal ion binding"/>
    <property type="evidence" value="ECO:0007669"/>
    <property type="project" value="UniProtKB-KW"/>
</dbReference>
<dbReference type="FunFam" id="3.40.190.10:FF:000035">
    <property type="entry name" value="Molybdate ABC transporter substrate-binding protein"/>
    <property type="match status" value="1"/>
</dbReference>
<dbReference type="KEGG" id="ccl:Clocl_1299"/>
<dbReference type="InterPro" id="IPR041879">
    <property type="entry name" value="YvgL-like_PBP2"/>
</dbReference>
<evidence type="ECO:0000256" key="2">
    <source>
        <dbReference type="ARBA" id="ARBA00022505"/>
    </source>
</evidence>
<dbReference type="InterPro" id="IPR005950">
    <property type="entry name" value="ModA"/>
</dbReference>
<dbReference type="Pfam" id="PF13531">
    <property type="entry name" value="SBP_bac_11"/>
    <property type="match status" value="1"/>
</dbReference>
<organism evidence="7 8">
    <name type="scientific">Acetivibrio clariflavus (strain DSM 19732 / NBRC 101661 / EBR45)</name>
    <name type="common">Clostridium clariflavum</name>
    <dbReference type="NCBI Taxonomy" id="720554"/>
    <lineage>
        <taxon>Bacteria</taxon>
        <taxon>Bacillati</taxon>
        <taxon>Bacillota</taxon>
        <taxon>Clostridia</taxon>
        <taxon>Eubacteriales</taxon>
        <taxon>Oscillospiraceae</taxon>
        <taxon>Acetivibrio</taxon>
    </lineage>
</organism>
<keyword evidence="4" id="KW-0732">Signal</keyword>
<dbReference type="PIRSF" id="PIRSF004846">
    <property type="entry name" value="ModA"/>
    <property type="match status" value="1"/>
</dbReference>
<dbReference type="STRING" id="720554.Clocl_1299"/>
<gene>
    <name evidence="7" type="ordered locus">Clocl_1299</name>
</gene>
<dbReference type="InterPro" id="IPR050682">
    <property type="entry name" value="ModA/WtpA"/>
</dbReference>
<dbReference type="AlphaFoldDB" id="G8LZQ0"/>
<accession>G8LZQ0</accession>
<reference evidence="8" key="1">
    <citation type="submission" date="2011-12" db="EMBL/GenBank/DDBJ databases">
        <title>Complete sequence of Clostridium clariflavum DSM 19732.</title>
        <authorList>
            <consortium name="US DOE Joint Genome Institute"/>
            <person name="Lucas S."/>
            <person name="Han J."/>
            <person name="Lapidus A."/>
            <person name="Cheng J.-F."/>
            <person name="Goodwin L."/>
            <person name="Pitluck S."/>
            <person name="Peters L."/>
            <person name="Teshima H."/>
            <person name="Detter J.C."/>
            <person name="Han C."/>
            <person name="Tapia R."/>
            <person name="Land M."/>
            <person name="Hauser L."/>
            <person name="Kyrpides N."/>
            <person name="Ivanova N."/>
            <person name="Pagani I."/>
            <person name="Kitzmiller T."/>
            <person name="Lynd L."/>
            <person name="Izquierdo J."/>
            <person name="Woyke T."/>
        </authorList>
    </citation>
    <scope>NUCLEOTIDE SEQUENCE [LARGE SCALE GENOMIC DNA]</scope>
    <source>
        <strain evidence="8">DSM 19732 / NBRC 101661 / EBR45</strain>
    </source>
</reference>
<evidence type="ECO:0000313" key="8">
    <source>
        <dbReference type="Proteomes" id="UP000005435"/>
    </source>
</evidence>
<dbReference type="CDD" id="cd13537">
    <property type="entry name" value="PBP2_YvgL_like"/>
    <property type="match status" value="1"/>
</dbReference>
<keyword evidence="6" id="KW-0472">Membrane</keyword>
<dbReference type="PANTHER" id="PTHR30632">
    <property type="entry name" value="MOLYBDATE-BINDING PERIPLASMIC PROTEIN"/>
    <property type="match status" value="1"/>
</dbReference>
<reference evidence="7 8" key="2">
    <citation type="journal article" date="2012" name="Stand. Genomic Sci.">
        <title>Complete Genome Sequence of Clostridium clariflavum DSM 19732.</title>
        <authorList>
            <person name="Izquierdo J.A."/>
            <person name="Goodwin L."/>
            <person name="Davenport K.W."/>
            <person name="Teshima H."/>
            <person name="Bruce D."/>
            <person name="Detter C."/>
            <person name="Tapia R."/>
            <person name="Han S."/>
            <person name="Land M."/>
            <person name="Hauser L."/>
            <person name="Jeffries C.D."/>
            <person name="Han J."/>
            <person name="Pitluck S."/>
            <person name="Nolan M."/>
            <person name="Chen A."/>
            <person name="Huntemann M."/>
            <person name="Mavromatis K."/>
            <person name="Mikhailova N."/>
            <person name="Liolios K."/>
            <person name="Woyke T."/>
            <person name="Lynd L.R."/>
        </authorList>
    </citation>
    <scope>NUCLEOTIDE SEQUENCE [LARGE SCALE GENOMIC DNA]</scope>
    <source>
        <strain evidence="8">DSM 19732 / NBRC 101661 / EBR45</strain>
    </source>
</reference>
<dbReference type="NCBIfam" id="TIGR01256">
    <property type="entry name" value="modA"/>
    <property type="match status" value="1"/>
</dbReference>
<dbReference type="Proteomes" id="UP000005435">
    <property type="component" value="Chromosome"/>
</dbReference>
<dbReference type="RefSeq" id="WP_014254565.1">
    <property type="nucleotide sequence ID" value="NC_016627.1"/>
</dbReference>
<evidence type="ECO:0000256" key="3">
    <source>
        <dbReference type="ARBA" id="ARBA00022723"/>
    </source>
</evidence>
<dbReference type="SUPFAM" id="SSF53850">
    <property type="entry name" value="Periplasmic binding protein-like II"/>
    <property type="match status" value="1"/>
</dbReference>
<keyword evidence="6" id="KW-1133">Transmembrane helix</keyword>
<evidence type="ECO:0000256" key="5">
    <source>
        <dbReference type="PIRSR" id="PIRSR004846-1"/>
    </source>
</evidence>
<dbReference type="OrthoDB" id="9785015at2"/>
<dbReference type="Gene3D" id="3.40.190.10">
    <property type="entry name" value="Periplasmic binding protein-like II"/>
    <property type="match status" value="2"/>
</dbReference>
<feature type="binding site" evidence="5">
    <location>
        <position position="209"/>
    </location>
    <ligand>
        <name>molybdate</name>
        <dbReference type="ChEBI" id="CHEBI:36264"/>
    </ligand>
</feature>
<feature type="transmembrane region" description="Helical" evidence="6">
    <location>
        <begin position="12"/>
        <end position="29"/>
    </location>
</feature>
<proteinExistence type="inferred from homology"/>
<feature type="binding site" evidence="5">
    <location>
        <position position="55"/>
    </location>
    <ligand>
        <name>molybdate</name>
        <dbReference type="ChEBI" id="CHEBI:36264"/>
    </ligand>
</feature>
<keyword evidence="2 5" id="KW-0500">Molybdenum</keyword>